<dbReference type="EMBL" id="LGRN01000309">
    <property type="protein sequence ID" value="OJD13344.1"/>
    <property type="molecule type" value="Genomic_DNA"/>
</dbReference>
<dbReference type="OrthoDB" id="4185642at2759"/>
<comment type="caution">
    <text evidence="1">The sequence shown here is derived from an EMBL/GenBank/DDBJ whole genome shotgun (WGS) entry which is preliminary data.</text>
</comment>
<proteinExistence type="predicted"/>
<dbReference type="STRING" id="1447872.A0A1J9PA11"/>
<name>A0A1J9PA11_9EURO</name>
<keyword evidence="2" id="KW-1185">Reference proteome</keyword>
<dbReference type="AlphaFoldDB" id="A0A1J9PA11"/>
<organism evidence="1 2">
    <name type="scientific">Emergomyces pasteurianus Ep9510</name>
    <dbReference type="NCBI Taxonomy" id="1447872"/>
    <lineage>
        <taxon>Eukaryota</taxon>
        <taxon>Fungi</taxon>
        <taxon>Dikarya</taxon>
        <taxon>Ascomycota</taxon>
        <taxon>Pezizomycotina</taxon>
        <taxon>Eurotiomycetes</taxon>
        <taxon>Eurotiomycetidae</taxon>
        <taxon>Onygenales</taxon>
        <taxon>Ajellomycetaceae</taxon>
        <taxon>Emergomyces</taxon>
    </lineage>
</organism>
<sequence length="137" mass="16137">MELNDVRPAEVTFKEKLFASKFSEIFLIVVRGQECVMKVHHGRGPRRYYEPADRELDIHVLESTAYRRLFERGICEKGIVPRFFGTIDKFDPGPCQPYLRHFANDVYPPSAIFLEYIPNLEMLDLNNYTQARMNMFL</sequence>
<accession>A0A1J9PA11</accession>
<reference evidence="1 2" key="1">
    <citation type="submission" date="2015-07" db="EMBL/GenBank/DDBJ databases">
        <title>Emmonsia species relationships and genome sequence.</title>
        <authorList>
            <consortium name="The Broad Institute Genomics Platform"/>
            <person name="Cuomo C.A."/>
            <person name="Munoz J.F."/>
            <person name="Imamovic A."/>
            <person name="Priest M.E."/>
            <person name="Young S."/>
            <person name="Clay O.K."/>
            <person name="McEwen J.G."/>
        </authorList>
    </citation>
    <scope>NUCLEOTIDE SEQUENCE [LARGE SCALE GENOMIC DNA]</scope>
    <source>
        <strain evidence="1 2">UAMH 9510</strain>
    </source>
</reference>
<gene>
    <name evidence="1" type="ORF">AJ78_06202</name>
</gene>
<evidence type="ECO:0000313" key="1">
    <source>
        <dbReference type="EMBL" id="OJD13344.1"/>
    </source>
</evidence>
<evidence type="ECO:0008006" key="3">
    <source>
        <dbReference type="Google" id="ProtNLM"/>
    </source>
</evidence>
<protein>
    <recommendedName>
        <fullName evidence="3">Protein-ribulosamine 3-kinase</fullName>
    </recommendedName>
</protein>
<dbReference type="Proteomes" id="UP000182235">
    <property type="component" value="Unassembled WGS sequence"/>
</dbReference>
<dbReference type="VEuPathDB" id="FungiDB:AJ78_06202"/>
<evidence type="ECO:0000313" key="2">
    <source>
        <dbReference type="Proteomes" id="UP000182235"/>
    </source>
</evidence>